<reference evidence="1 2" key="1">
    <citation type="submission" date="2015-09" db="EMBL/GenBank/DDBJ databases">
        <title>Atta colombica WGS genome.</title>
        <authorList>
            <person name="Nygaard S."/>
            <person name="Hu H."/>
            <person name="Boomsma J."/>
            <person name="Zhang G."/>
        </authorList>
    </citation>
    <scope>NUCLEOTIDE SEQUENCE [LARGE SCALE GENOMIC DNA]</scope>
    <source>
        <strain evidence="1">Treedump-2</strain>
        <tissue evidence="1">Whole body</tissue>
    </source>
</reference>
<gene>
    <name evidence="1" type="ORF">ALC53_00606</name>
</gene>
<dbReference type="AlphaFoldDB" id="A0A151I6P0"/>
<sequence>MEVIAQDLFVPPLPLMTLKQFLQCENQLEVNINMRKQFEHVESEVRRVNSLLEILYHKLSLMK</sequence>
<evidence type="ECO:0000313" key="2">
    <source>
        <dbReference type="Proteomes" id="UP000078540"/>
    </source>
</evidence>
<protein>
    <submittedName>
        <fullName evidence="1">Uncharacterized protein</fullName>
    </submittedName>
</protein>
<evidence type="ECO:0000313" key="1">
    <source>
        <dbReference type="EMBL" id="KYM92805.1"/>
    </source>
</evidence>
<dbReference type="EMBL" id="KQ976397">
    <property type="protein sequence ID" value="KYM92805.1"/>
    <property type="molecule type" value="Genomic_DNA"/>
</dbReference>
<dbReference type="Proteomes" id="UP000078540">
    <property type="component" value="Unassembled WGS sequence"/>
</dbReference>
<keyword evidence="2" id="KW-1185">Reference proteome</keyword>
<name>A0A151I6P0_9HYME</name>
<organism evidence="1 2">
    <name type="scientific">Atta colombica</name>
    <dbReference type="NCBI Taxonomy" id="520822"/>
    <lineage>
        <taxon>Eukaryota</taxon>
        <taxon>Metazoa</taxon>
        <taxon>Ecdysozoa</taxon>
        <taxon>Arthropoda</taxon>
        <taxon>Hexapoda</taxon>
        <taxon>Insecta</taxon>
        <taxon>Pterygota</taxon>
        <taxon>Neoptera</taxon>
        <taxon>Endopterygota</taxon>
        <taxon>Hymenoptera</taxon>
        <taxon>Apocrita</taxon>
        <taxon>Aculeata</taxon>
        <taxon>Formicoidea</taxon>
        <taxon>Formicidae</taxon>
        <taxon>Myrmicinae</taxon>
        <taxon>Atta</taxon>
    </lineage>
</organism>
<accession>A0A151I6P0</accession>
<proteinExistence type="predicted"/>